<dbReference type="PANTHER" id="PTHR42894">
    <property type="entry name" value="N-(5'-PHOSPHORIBOSYL)ANTHRANILATE ISOMERASE"/>
    <property type="match status" value="1"/>
</dbReference>
<keyword evidence="13" id="KW-1185">Reference proteome</keyword>
<proteinExistence type="inferred from homology"/>
<evidence type="ECO:0000256" key="5">
    <source>
        <dbReference type="ARBA" id="ARBA00022272"/>
    </source>
</evidence>
<gene>
    <name evidence="10" type="primary">trpF</name>
    <name evidence="12" type="ORF">SAMN02194393_03497</name>
</gene>
<dbReference type="FunFam" id="3.20.20.70:FF:000075">
    <property type="entry name" value="Tryptophan biosynthesis protein TRP1"/>
    <property type="match status" value="1"/>
</dbReference>
<feature type="domain" description="N-(5'phosphoribosyl) anthranilate isomerase (PRAI)" evidence="11">
    <location>
        <begin position="15"/>
        <end position="206"/>
    </location>
</feature>
<dbReference type="CDD" id="cd00405">
    <property type="entry name" value="PRAI"/>
    <property type="match status" value="1"/>
</dbReference>
<accession>A0A1T5LYF8</accession>
<dbReference type="STRING" id="36842.SAMN02194393_03497"/>
<keyword evidence="7 10" id="KW-0822">Tryptophan biosynthesis</keyword>
<dbReference type="GO" id="GO:0004640">
    <property type="term" value="F:phosphoribosylanthranilate isomerase activity"/>
    <property type="evidence" value="ECO:0007669"/>
    <property type="project" value="UniProtKB-UniRule"/>
</dbReference>
<comment type="catalytic activity">
    <reaction evidence="1 10">
        <text>N-(5-phospho-beta-D-ribosyl)anthranilate = 1-(2-carboxyphenylamino)-1-deoxy-D-ribulose 5-phosphate</text>
        <dbReference type="Rhea" id="RHEA:21540"/>
        <dbReference type="ChEBI" id="CHEBI:18277"/>
        <dbReference type="ChEBI" id="CHEBI:58613"/>
        <dbReference type="EC" id="5.3.1.24"/>
    </reaction>
</comment>
<dbReference type="Gene3D" id="3.20.20.70">
    <property type="entry name" value="Aldolase class I"/>
    <property type="match status" value="1"/>
</dbReference>
<name>A0A1T5LYF8_9FIRM</name>
<evidence type="ECO:0000313" key="13">
    <source>
        <dbReference type="Proteomes" id="UP000190285"/>
    </source>
</evidence>
<dbReference type="GO" id="GO:0000162">
    <property type="term" value="P:L-tryptophan biosynthetic process"/>
    <property type="evidence" value="ECO:0007669"/>
    <property type="project" value="UniProtKB-UniRule"/>
</dbReference>
<dbReference type="EMBL" id="FUZT01000009">
    <property type="protein sequence ID" value="SKC80885.1"/>
    <property type="molecule type" value="Genomic_DNA"/>
</dbReference>
<dbReference type="InterPro" id="IPR001240">
    <property type="entry name" value="PRAI_dom"/>
</dbReference>
<evidence type="ECO:0000256" key="4">
    <source>
        <dbReference type="ARBA" id="ARBA00012572"/>
    </source>
</evidence>
<evidence type="ECO:0000313" key="12">
    <source>
        <dbReference type="EMBL" id="SKC80885.1"/>
    </source>
</evidence>
<evidence type="ECO:0000256" key="8">
    <source>
        <dbReference type="ARBA" id="ARBA00023141"/>
    </source>
</evidence>
<dbReference type="InterPro" id="IPR044643">
    <property type="entry name" value="TrpF_fam"/>
</dbReference>
<evidence type="ECO:0000256" key="9">
    <source>
        <dbReference type="ARBA" id="ARBA00023235"/>
    </source>
</evidence>
<dbReference type="InterPro" id="IPR013785">
    <property type="entry name" value="Aldolase_TIM"/>
</dbReference>
<organism evidence="12 13">
    <name type="scientific">Maledivibacter halophilus</name>
    <dbReference type="NCBI Taxonomy" id="36842"/>
    <lineage>
        <taxon>Bacteria</taxon>
        <taxon>Bacillati</taxon>
        <taxon>Bacillota</taxon>
        <taxon>Clostridia</taxon>
        <taxon>Peptostreptococcales</taxon>
        <taxon>Caminicellaceae</taxon>
        <taxon>Maledivibacter</taxon>
    </lineage>
</organism>
<protein>
    <recommendedName>
        <fullName evidence="5 10">N-(5'-phosphoribosyl)anthranilate isomerase</fullName>
        <shortName evidence="10">PRAI</shortName>
        <ecNumber evidence="4 10">5.3.1.24</ecNumber>
    </recommendedName>
</protein>
<dbReference type="EC" id="5.3.1.24" evidence="4 10"/>
<dbReference type="PANTHER" id="PTHR42894:SF1">
    <property type="entry name" value="N-(5'-PHOSPHORIBOSYL)ANTHRANILATE ISOMERASE"/>
    <property type="match status" value="1"/>
</dbReference>
<dbReference type="InterPro" id="IPR011060">
    <property type="entry name" value="RibuloseP-bd_barrel"/>
</dbReference>
<dbReference type="AlphaFoldDB" id="A0A1T5LYF8"/>
<dbReference type="Pfam" id="PF00697">
    <property type="entry name" value="PRAI"/>
    <property type="match status" value="1"/>
</dbReference>
<evidence type="ECO:0000259" key="11">
    <source>
        <dbReference type="Pfam" id="PF00697"/>
    </source>
</evidence>
<sequence>MISLKSLGVNKLTKIKICGLKCEDDILYANKLKPDYVGFVFAKSKRQIDKYIAKKLITKLDKNIKTVGVFLNNSVDTVKEIAEFCELDIIQLHGDEPPEYCNFFDREVWKAFRVKTKESFKNLKHYNANGYLLDTYTKEAYGGTGKAFNWSLASKISKEKFIILAGGLSENSIDKAIDIVKPAVVDVSSGVETNGSKDFDKMERFIGKVRMII</sequence>
<evidence type="ECO:0000256" key="6">
    <source>
        <dbReference type="ARBA" id="ARBA00022605"/>
    </source>
</evidence>
<dbReference type="Proteomes" id="UP000190285">
    <property type="component" value="Unassembled WGS sequence"/>
</dbReference>
<keyword evidence="9 10" id="KW-0413">Isomerase</keyword>
<dbReference type="HAMAP" id="MF_00135">
    <property type="entry name" value="PRAI"/>
    <property type="match status" value="1"/>
</dbReference>
<comment type="similarity">
    <text evidence="3 10">Belongs to the TrpF family.</text>
</comment>
<keyword evidence="6 10" id="KW-0028">Amino-acid biosynthesis</keyword>
<evidence type="ECO:0000256" key="2">
    <source>
        <dbReference type="ARBA" id="ARBA00004664"/>
    </source>
</evidence>
<comment type="pathway">
    <text evidence="2 10">Amino-acid biosynthesis; L-tryptophan biosynthesis; L-tryptophan from chorismate: step 3/5.</text>
</comment>
<evidence type="ECO:0000256" key="1">
    <source>
        <dbReference type="ARBA" id="ARBA00001164"/>
    </source>
</evidence>
<dbReference type="SUPFAM" id="SSF51366">
    <property type="entry name" value="Ribulose-phoshate binding barrel"/>
    <property type="match status" value="1"/>
</dbReference>
<dbReference type="UniPathway" id="UPA00035">
    <property type="reaction ID" value="UER00042"/>
</dbReference>
<evidence type="ECO:0000256" key="10">
    <source>
        <dbReference type="HAMAP-Rule" id="MF_00135"/>
    </source>
</evidence>
<keyword evidence="8 10" id="KW-0057">Aromatic amino acid biosynthesis</keyword>
<evidence type="ECO:0000256" key="3">
    <source>
        <dbReference type="ARBA" id="ARBA00007571"/>
    </source>
</evidence>
<reference evidence="13" key="1">
    <citation type="submission" date="2017-02" db="EMBL/GenBank/DDBJ databases">
        <authorList>
            <person name="Varghese N."/>
            <person name="Submissions S."/>
        </authorList>
    </citation>
    <scope>NUCLEOTIDE SEQUENCE [LARGE SCALE GENOMIC DNA]</scope>
    <source>
        <strain evidence="13">M1</strain>
    </source>
</reference>
<evidence type="ECO:0000256" key="7">
    <source>
        <dbReference type="ARBA" id="ARBA00022822"/>
    </source>
</evidence>